<dbReference type="Gene3D" id="6.10.250.2440">
    <property type="match status" value="2"/>
</dbReference>
<feature type="region of interest" description="Disordered" evidence="1">
    <location>
        <begin position="41"/>
        <end position="70"/>
    </location>
</feature>
<evidence type="ECO:0000256" key="1">
    <source>
        <dbReference type="SAM" id="MobiDB-lite"/>
    </source>
</evidence>
<feature type="region of interest" description="Disordered" evidence="1">
    <location>
        <begin position="1"/>
        <end position="24"/>
    </location>
</feature>
<comment type="caution">
    <text evidence="2">The sequence shown here is derived from an EMBL/GenBank/DDBJ whole genome shotgun (WGS) entry which is preliminary data.</text>
</comment>
<dbReference type="AlphaFoldDB" id="A0AA38H8R9"/>
<dbReference type="PIRSF" id="PIRSF002590">
    <property type="entry name" value="HSP9/HSP12_fun"/>
    <property type="match status" value="1"/>
</dbReference>
<dbReference type="Pfam" id="PF04119">
    <property type="entry name" value="HSP9_HSP12"/>
    <property type="match status" value="1"/>
</dbReference>
<organism evidence="2 3">
    <name type="scientific">Dioszegia hungarica</name>
    <dbReference type="NCBI Taxonomy" id="4972"/>
    <lineage>
        <taxon>Eukaryota</taxon>
        <taxon>Fungi</taxon>
        <taxon>Dikarya</taxon>
        <taxon>Basidiomycota</taxon>
        <taxon>Agaricomycotina</taxon>
        <taxon>Tremellomycetes</taxon>
        <taxon>Tremellales</taxon>
        <taxon>Bulleribasidiaceae</taxon>
        <taxon>Dioszegia</taxon>
    </lineage>
</organism>
<reference evidence="2" key="1">
    <citation type="journal article" date="2022" name="G3 (Bethesda)">
        <title>High quality genome of the basidiomycete yeast Dioszegia hungarica PDD-24b-2 isolated from cloud water.</title>
        <authorList>
            <person name="Jarrige D."/>
            <person name="Haridas S."/>
            <person name="Bleykasten-Grosshans C."/>
            <person name="Joly M."/>
            <person name="Nadalig T."/>
            <person name="Sancelme M."/>
            <person name="Vuilleumier S."/>
            <person name="Grigoriev I.V."/>
            <person name="Amato P."/>
            <person name="Bringel F."/>
        </authorList>
    </citation>
    <scope>NUCLEOTIDE SEQUENCE</scope>
    <source>
        <strain evidence="2">PDD-24b-2</strain>
    </source>
</reference>
<dbReference type="RefSeq" id="XP_052945288.1">
    <property type="nucleotide sequence ID" value="XM_053092828.1"/>
</dbReference>
<dbReference type="EMBL" id="JAKWFO010000005">
    <property type="protein sequence ID" value="KAI9635511.1"/>
    <property type="molecule type" value="Genomic_DNA"/>
</dbReference>
<gene>
    <name evidence="2" type="ORF">MKK02DRAFT_44201</name>
</gene>
<accession>A0AA38H8R9</accession>
<dbReference type="Proteomes" id="UP001164286">
    <property type="component" value="Unassembled WGS sequence"/>
</dbReference>
<keyword evidence="3" id="KW-1185">Reference proteome</keyword>
<evidence type="ECO:0000313" key="2">
    <source>
        <dbReference type="EMBL" id="KAI9635511.1"/>
    </source>
</evidence>
<name>A0AA38H8R9_9TREE</name>
<protein>
    <submittedName>
        <fullName evidence="2">Heat shock protein 9/12</fullName>
    </submittedName>
</protein>
<proteinExistence type="predicted"/>
<keyword evidence="2" id="KW-0346">Stress response</keyword>
<evidence type="ECO:0000313" key="3">
    <source>
        <dbReference type="Proteomes" id="UP001164286"/>
    </source>
</evidence>
<dbReference type="InterPro" id="IPR007250">
    <property type="entry name" value="HSP9_HSP12"/>
</dbReference>
<dbReference type="GeneID" id="77732033"/>
<sequence>MSSAGRQDFTDKVGAAVKPDSQKSYVEQATDFVKGKLDAAASVAQPEHEKSTTQKIGDAVTGDNKNKNLV</sequence>